<evidence type="ECO:0000313" key="1">
    <source>
        <dbReference type="EMBL" id="GAA2633444.1"/>
    </source>
</evidence>
<gene>
    <name evidence="1" type="ORF">GCM10010307_27770</name>
</gene>
<name>A0ABN3QRI2_9ACTN</name>
<accession>A0ABN3QRI2</accession>
<keyword evidence="2" id="KW-1185">Reference proteome</keyword>
<organism evidence="1 2">
    <name type="scientific">Streptomyces vastus</name>
    <dbReference type="NCBI Taxonomy" id="285451"/>
    <lineage>
        <taxon>Bacteria</taxon>
        <taxon>Bacillati</taxon>
        <taxon>Actinomycetota</taxon>
        <taxon>Actinomycetes</taxon>
        <taxon>Kitasatosporales</taxon>
        <taxon>Streptomycetaceae</taxon>
        <taxon>Streptomyces</taxon>
    </lineage>
</organism>
<protein>
    <submittedName>
        <fullName evidence="1">Uncharacterized protein</fullName>
    </submittedName>
</protein>
<comment type="caution">
    <text evidence="1">The sequence shown here is derived from an EMBL/GenBank/DDBJ whole genome shotgun (WGS) entry which is preliminary data.</text>
</comment>
<evidence type="ECO:0000313" key="2">
    <source>
        <dbReference type="Proteomes" id="UP001500151"/>
    </source>
</evidence>
<dbReference type="EMBL" id="BAAASJ010000030">
    <property type="protein sequence ID" value="GAA2633444.1"/>
    <property type="molecule type" value="Genomic_DNA"/>
</dbReference>
<reference evidence="1 2" key="1">
    <citation type="journal article" date="2019" name="Int. J. Syst. Evol. Microbiol.">
        <title>The Global Catalogue of Microorganisms (GCM) 10K type strain sequencing project: providing services to taxonomists for standard genome sequencing and annotation.</title>
        <authorList>
            <consortium name="The Broad Institute Genomics Platform"/>
            <consortium name="The Broad Institute Genome Sequencing Center for Infectious Disease"/>
            <person name="Wu L."/>
            <person name="Ma J."/>
        </authorList>
    </citation>
    <scope>NUCLEOTIDE SEQUENCE [LARGE SCALE GENOMIC DNA]</scope>
    <source>
        <strain evidence="1 2">JCM 4524</strain>
    </source>
</reference>
<sequence length="70" mass="7233">MQHRTHRATANSGSFGPGKAPLFLMPQVSGLGQLPLPLPLQRSSHRCTPGDGDAAQADVLLCHGCATAVS</sequence>
<dbReference type="Proteomes" id="UP001500151">
    <property type="component" value="Unassembled WGS sequence"/>
</dbReference>
<proteinExistence type="predicted"/>